<accession>A0ABW9YAM1</accession>
<dbReference type="EMBL" id="JAAATW010000010">
    <property type="protein sequence ID" value="NBE09666.1"/>
    <property type="molecule type" value="Genomic_DNA"/>
</dbReference>
<dbReference type="RefSeq" id="WP_161768713.1">
    <property type="nucleotide sequence ID" value="NZ_JAAATW010000010.1"/>
</dbReference>
<reference evidence="3" key="1">
    <citation type="submission" date="2020-01" db="EMBL/GenBank/DDBJ databases">
        <title>Sphingomonas sp. strain CSW-10.</title>
        <authorList>
            <person name="Chen W.-M."/>
        </authorList>
    </citation>
    <scope>NUCLEOTIDE SEQUENCE [LARGE SCALE GENOMIC DNA]</scope>
    <source>
        <strain evidence="3">CCP-1</strain>
    </source>
</reference>
<evidence type="ECO:0000313" key="3">
    <source>
        <dbReference type="Proteomes" id="UP001517376"/>
    </source>
</evidence>
<dbReference type="InterPro" id="IPR011659">
    <property type="entry name" value="WD40"/>
</dbReference>
<dbReference type="Proteomes" id="UP001517376">
    <property type="component" value="Unassembled WGS sequence"/>
</dbReference>
<comment type="caution">
    <text evidence="2">The sequence shown here is derived from an EMBL/GenBank/DDBJ whole genome shotgun (WGS) entry which is preliminary data.</text>
</comment>
<keyword evidence="3" id="KW-1185">Reference proteome</keyword>
<gene>
    <name evidence="2" type="ORF">GU920_19170</name>
</gene>
<dbReference type="InterPro" id="IPR011042">
    <property type="entry name" value="6-blade_b-propeller_TolB-like"/>
</dbReference>
<evidence type="ECO:0008006" key="4">
    <source>
        <dbReference type="Google" id="ProtNLM"/>
    </source>
</evidence>
<dbReference type="Gene3D" id="2.120.10.30">
    <property type="entry name" value="TolB, C-terminal domain"/>
    <property type="match status" value="1"/>
</dbReference>
<comment type="similarity">
    <text evidence="1">Belongs to the TolB family.</text>
</comment>
<dbReference type="SUPFAM" id="SSF82171">
    <property type="entry name" value="DPP6 N-terminal domain-like"/>
    <property type="match status" value="1"/>
</dbReference>
<name>A0ABW9YAM1_9RHOB</name>
<protein>
    <recommendedName>
        <fullName evidence="4">WD40 repeat protein</fullName>
    </recommendedName>
</protein>
<sequence length="274" mass="29812">MKSHLAIWDLAQGQMRPVLTVDHRIEAPNWHPAGDHLLVNGDGGLFRVPLDDPRLTSVETGVEGRCNNDHGYSPDGALLAFCCHRGQGSEMFVMPARGGAARPVAPAPRSWFHGWSPDGARLVYAAARGDSREVDIYTLPLSGGAETRLTQGGGHSDGPDYGHDGRHIFWNCDRDGHAQIWIMAADGSGARVLFRDDHVNWFPHPSPCGRHLIYLAYPPGTEGHPPDLPVAIVLCRPDGSDRRRIVEITGGQGTMNVPNWAPDGSAFAFVHYTP</sequence>
<dbReference type="PANTHER" id="PTHR36842:SF1">
    <property type="entry name" value="PROTEIN TOLB"/>
    <property type="match status" value="1"/>
</dbReference>
<dbReference type="PANTHER" id="PTHR36842">
    <property type="entry name" value="PROTEIN TOLB HOMOLOG"/>
    <property type="match status" value="1"/>
</dbReference>
<evidence type="ECO:0000256" key="1">
    <source>
        <dbReference type="ARBA" id="ARBA00009820"/>
    </source>
</evidence>
<evidence type="ECO:0000313" key="2">
    <source>
        <dbReference type="EMBL" id="NBE09666.1"/>
    </source>
</evidence>
<dbReference type="Pfam" id="PF07676">
    <property type="entry name" value="PD40"/>
    <property type="match status" value="2"/>
</dbReference>
<proteinExistence type="inferred from homology"/>
<organism evidence="2 3">
    <name type="scientific">Paragemmobacter ruber</name>
    <dbReference type="NCBI Taxonomy" id="1985673"/>
    <lineage>
        <taxon>Bacteria</taxon>
        <taxon>Pseudomonadati</taxon>
        <taxon>Pseudomonadota</taxon>
        <taxon>Alphaproteobacteria</taxon>
        <taxon>Rhodobacterales</taxon>
        <taxon>Paracoccaceae</taxon>
        <taxon>Paragemmobacter</taxon>
    </lineage>
</organism>